<evidence type="ECO:0000256" key="8">
    <source>
        <dbReference type="ARBA" id="ARBA00022989"/>
    </source>
</evidence>
<comment type="subcellular location">
    <subcellularLocation>
        <location evidence="10">Cell membrane</location>
        <topology evidence="10">Multi-pass membrane protein</topology>
    </subcellularLocation>
</comment>
<dbReference type="PANTHER" id="PTHR30578:SF0">
    <property type="entry name" value="ION-TRANSLOCATING OXIDOREDUCTASE COMPLEX SUBUNIT D"/>
    <property type="match status" value="1"/>
</dbReference>
<dbReference type="PANTHER" id="PTHR30578">
    <property type="entry name" value="ELECTRON TRANSPORT COMPLEX PROTEIN RNFD"/>
    <property type="match status" value="1"/>
</dbReference>
<keyword evidence="7 10" id="KW-0249">Electron transport</keyword>
<keyword evidence="4 10" id="KW-0288">FMN</keyword>
<dbReference type="Pfam" id="PF03116">
    <property type="entry name" value="NQR2_RnfD_RnfE"/>
    <property type="match status" value="1"/>
</dbReference>
<dbReference type="NCBIfam" id="TIGR01946">
    <property type="entry name" value="rnfD"/>
    <property type="match status" value="1"/>
</dbReference>
<evidence type="ECO:0000256" key="5">
    <source>
        <dbReference type="ARBA" id="ARBA00022692"/>
    </source>
</evidence>
<keyword evidence="6 10" id="KW-1278">Translocase</keyword>
<reference evidence="11" key="1">
    <citation type="journal article" date="2021" name="PeerJ">
        <title>Extensive microbial diversity within the chicken gut microbiome revealed by metagenomics and culture.</title>
        <authorList>
            <person name="Gilroy R."/>
            <person name="Ravi A."/>
            <person name="Getino M."/>
            <person name="Pursley I."/>
            <person name="Horton D.L."/>
            <person name="Alikhan N.F."/>
            <person name="Baker D."/>
            <person name="Gharbi K."/>
            <person name="Hall N."/>
            <person name="Watson M."/>
            <person name="Adriaenssens E.M."/>
            <person name="Foster-Nyarko E."/>
            <person name="Jarju S."/>
            <person name="Secka A."/>
            <person name="Antonio M."/>
            <person name="Oren A."/>
            <person name="Chaudhuri R.R."/>
            <person name="La Ragione R."/>
            <person name="Hildebrand F."/>
            <person name="Pallen M.J."/>
        </authorList>
    </citation>
    <scope>NUCLEOTIDE SEQUENCE</scope>
    <source>
        <strain evidence="11">CHK199-9574</strain>
    </source>
</reference>
<keyword evidence="8 10" id="KW-1133">Transmembrane helix</keyword>
<organism evidence="11 12">
    <name type="scientific">Candidatus Borkfalkia excrementavium</name>
    <dbReference type="NCBI Taxonomy" id="2838505"/>
    <lineage>
        <taxon>Bacteria</taxon>
        <taxon>Bacillati</taxon>
        <taxon>Bacillota</taxon>
        <taxon>Clostridia</taxon>
        <taxon>Christensenellales</taxon>
        <taxon>Christensenellaceae</taxon>
        <taxon>Candidatus Borkfalkia</taxon>
    </lineage>
</organism>
<feature type="transmembrane region" description="Helical" evidence="10">
    <location>
        <begin position="223"/>
        <end position="241"/>
    </location>
</feature>
<comment type="similarity">
    <text evidence="10">Belongs to the NqrB/RnfD family.</text>
</comment>
<dbReference type="GO" id="GO:0022900">
    <property type="term" value="P:electron transport chain"/>
    <property type="evidence" value="ECO:0007669"/>
    <property type="project" value="UniProtKB-UniRule"/>
</dbReference>
<dbReference type="EMBL" id="DXCO01000029">
    <property type="protein sequence ID" value="HIY78112.1"/>
    <property type="molecule type" value="Genomic_DNA"/>
</dbReference>
<evidence type="ECO:0000256" key="2">
    <source>
        <dbReference type="ARBA" id="ARBA00022553"/>
    </source>
</evidence>
<reference evidence="11" key="2">
    <citation type="submission" date="2021-04" db="EMBL/GenBank/DDBJ databases">
        <authorList>
            <person name="Gilroy R."/>
        </authorList>
    </citation>
    <scope>NUCLEOTIDE SEQUENCE</scope>
    <source>
        <strain evidence="11">CHK199-9574</strain>
    </source>
</reference>
<proteinExistence type="inferred from homology"/>
<keyword evidence="9 10" id="KW-0472">Membrane</keyword>
<keyword evidence="5 10" id="KW-0812">Transmembrane</keyword>
<evidence type="ECO:0000256" key="6">
    <source>
        <dbReference type="ARBA" id="ARBA00022967"/>
    </source>
</evidence>
<comment type="subunit">
    <text evidence="10">The complex is composed of six subunits: RnfA, RnfB, RnfC, RnfD, RnfE and RnfG.</text>
</comment>
<keyword evidence="10" id="KW-1003">Cell membrane</keyword>
<feature type="transmembrane region" description="Helical" evidence="10">
    <location>
        <begin position="336"/>
        <end position="357"/>
    </location>
</feature>
<evidence type="ECO:0000256" key="3">
    <source>
        <dbReference type="ARBA" id="ARBA00022630"/>
    </source>
</evidence>
<feature type="transmembrane region" description="Helical" evidence="10">
    <location>
        <begin position="96"/>
        <end position="114"/>
    </location>
</feature>
<evidence type="ECO:0000313" key="11">
    <source>
        <dbReference type="EMBL" id="HIY78112.1"/>
    </source>
</evidence>
<feature type="transmembrane region" description="Helical" evidence="10">
    <location>
        <begin position="297"/>
        <end position="316"/>
    </location>
</feature>
<gene>
    <name evidence="10" type="primary">rnfD</name>
    <name evidence="11" type="ORF">H9728_03620</name>
</gene>
<comment type="function">
    <text evidence="10">Part of a membrane-bound complex that couples electron transfer with translocation of ions across the membrane.</text>
</comment>
<dbReference type="Proteomes" id="UP000824135">
    <property type="component" value="Unassembled WGS sequence"/>
</dbReference>
<dbReference type="InterPro" id="IPR011303">
    <property type="entry name" value="RnfD_bac"/>
</dbReference>
<dbReference type="HAMAP" id="MF_00462">
    <property type="entry name" value="RsxD_RnfD"/>
    <property type="match status" value="1"/>
</dbReference>
<accession>A0A9D1Z7X3</accession>
<dbReference type="GO" id="GO:0055085">
    <property type="term" value="P:transmembrane transport"/>
    <property type="evidence" value="ECO:0007669"/>
    <property type="project" value="InterPro"/>
</dbReference>
<comment type="cofactor">
    <cofactor evidence="10">
        <name>FMN</name>
        <dbReference type="ChEBI" id="CHEBI:58210"/>
    </cofactor>
</comment>
<comment type="caution">
    <text evidence="11">The sequence shown here is derived from an EMBL/GenBank/DDBJ whole genome shotgun (WGS) entry which is preliminary data.</text>
</comment>
<evidence type="ECO:0000256" key="10">
    <source>
        <dbReference type="HAMAP-Rule" id="MF_00462"/>
    </source>
</evidence>
<dbReference type="AlphaFoldDB" id="A0A9D1Z7X3"/>
<keyword evidence="3 10" id="KW-0285">Flavoprotein</keyword>
<evidence type="ECO:0000256" key="7">
    <source>
        <dbReference type="ARBA" id="ARBA00022982"/>
    </source>
</evidence>
<feature type="transmembrane region" description="Helical" evidence="10">
    <location>
        <begin position="188"/>
        <end position="211"/>
    </location>
</feature>
<keyword evidence="1 10" id="KW-0813">Transport</keyword>
<feature type="transmembrane region" description="Helical" evidence="10">
    <location>
        <begin position="126"/>
        <end position="145"/>
    </location>
</feature>
<keyword evidence="2 10" id="KW-0597">Phosphoprotein</keyword>
<evidence type="ECO:0000256" key="9">
    <source>
        <dbReference type="ARBA" id="ARBA00023136"/>
    </source>
</evidence>
<evidence type="ECO:0000256" key="4">
    <source>
        <dbReference type="ARBA" id="ARBA00022643"/>
    </source>
</evidence>
<dbReference type="GO" id="GO:0005886">
    <property type="term" value="C:plasma membrane"/>
    <property type="evidence" value="ECO:0007669"/>
    <property type="project" value="UniProtKB-SubCell"/>
</dbReference>
<feature type="modified residue" description="FMN phosphoryl threonine" evidence="10">
    <location>
        <position position="161"/>
    </location>
</feature>
<dbReference type="EC" id="7.-.-.-" evidence="10"/>
<feature type="transmembrane region" description="Helical" evidence="10">
    <location>
        <begin position="274"/>
        <end position="291"/>
    </location>
</feature>
<protein>
    <recommendedName>
        <fullName evidence="10">Ion-translocating oxidoreductase complex subunit D</fullName>
        <ecNumber evidence="10">7.-.-.-</ecNumber>
    </recommendedName>
    <alternativeName>
        <fullName evidence="10">Rnf electron transport complex subunit D</fullName>
    </alternativeName>
</protein>
<evidence type="ECO:0000313" key="12">
    <source>
        <dbReference type="Proteomes" id="UP000824135"/>
    </source>
</evidence>
<feature type="transmembrane region" description="Helical" evidence="10">
    <location>
        <begin position="28"/>
        <end position="61"/>
    </location>
</feature>
<evidence type="ECO:0000256" key="1">
    <source>
        <dbReference type="ARBA" id="ARBA00022448"/>
    </source>
</evidence>
<dbReference type="InterPro" id="IPR004338">
    <property type="entry name" value="NqrB/RnfD"/>
</dbReference>
<sequence>MAEIKNYKVAISPHKLDSDTTRRLMLDVIIALLPCLVCGVLFFGLYALLLVVICTATCFVSEQIYNLLRKKPLTFDLSAVVTGLILGLNLPARAPWYIPIVGGVIAIIFVKMFFGGLGKNFANPAATARVFLLLAYGSVMAKYIGADISGNFLADGTTSATYLGGGVSALAGNFFGVRGYWGNVLQLFFGYVGGCIGETCVPAILAGGAYLIARRVIDWRIPLVYLLTAAFMTLVCFQSAGEILLQLFSGGLMFGAFFMATDYATSPKWKINRILFAFGLGVLTVLIRRFGSFPEGVSLAILFMNLLVPVMDRYLVPVRFGQQTKSGRPKPQIMKWLMRGLCVAMALVLAIAVPVMAPAEWREYKNSRTEVEIPASYEYVRSFSLDAFGNFYFDTEDSLQVPGGQEVKFTIGIGTDYLVSDIVPEEQSDRYTAELSLFLHKSYSQISGLQGDLNTGATVVNTSLKNMILECYKVINDSGYANRNYPVRDAYAYVDSHARAGFGGEEIFGVSSTITIREGVQQDLKFIVRLADGKVSSVLPVEQSGRWQASLALFLGKTYAEVAAISDLQAPGAGADGVVSATKTNTALKNMILECFLASDLNADAYTVGSAEYVQAAGASALFGGVSFLAGGEAYLAEYDYRQPLAFYINLAEDRVANIIPITQSTVGFTAELSFFLGKTRAEIFALTDLGTGDATSSATRMNTALKGMILECFDLLENFAGGDAQ</sequence>
<name>A0A9D1Z7X3_9FIRM</name>